<keyword evidence="2" id="KW-0732">Signal</keyword>
<accession>A0A0A9CB18</accession>
<evidence type="ECO:0000256" key="2">
    <source>
        <dbReference type="SAM" id="SignalP"/>
    </source>
</evidence>
<evidence type="ECO:0008006" key="4">
    <source>
        <dbReference type="Google" id="ProtNLM"/>
    </source>
</evidence>
<feature type="compositionally biased region" description="Polar residues" evidence="1">
    <location>
        <begin position="54"/>
        <end position="63"/>
    </location>
</feature>
<evidence type="ECO:0000256" key="1">
    <source>
        <dbReference type="SAM" id="MobiDB-lite"/>
    </source>
</evidence>
<proteinExistence type="predicted"/>
<feature type="signal peptide" evidence="2">
    <location>
        <begin position="1"/>
        <end position="25"/>
    </location>
</feature>
<sequence>MATTTGGATNICVALQLAAAASTLATPPRGAVTTTVVSAMNTPRSSMLKPYELNTGTPRSVTTGPPGVRGRDERTCSADARIRLCDCATAFVRPVVPDE</sequence>
<feature type="region of interest" description="Disordered" evidence="1">
    <location>
        <begin position="47"/>
        <end position="73"/>
    </location>
</feature>
<name>A0A0A9CB18_ARUDO</name>
<dbReference type="EMBL" id="GBRH01227310">
    <property type="protein sequence ID" value="JAD70585.1"/>
    <property type="molecule type" value="Transcribed_RNA"/>
</dbReference>
<organism evidence="3">
    <name type="scientific">Arundo donax</name>
    <name type="common">Giant reed</name>
    <name type="synonym">Donax arundinaceus</name>
    <dbReference type="NCBI Taxonomy" id="35708"/>
    <lineage>
        <taxon>Eukaryota</taxon>
        <taxon>Viridiplantae</taxon>
        <taxon>Streptophyta</taxon>
        <taxon>Embryophyta</taxon>
        <taxon>Tracheophyta</taxon>
        <taxon>Spermatophyta</taxon>
        <taxon>Magnoliopsida</taxon>
        <taxon>Liliopsida</taxon>
        <taxon>Poales</taxon>
        <taxon>Poaceae</taxon>
        <taxon>PACMAD clade</taxon>
        <taxon>Arundinoideae</taxon>
        <taxon>Arundineae</taxon>
        <taxon>Arundo</taxon>
    </lineage>
</organism>
<dbReference type="AlphaFoldDB" id="A0A0A9CB18"/>
<reference evidence="3" key="2">
    <citation type="journal article" date="2015" name="Data Brief">
        <title>Shoot transcriptome of the giant reed, Arundo donax.</title>
        <authorList>
            <person name="Barrero R.A."/>
            <person name="Guerrero F.D."/>
            <person name="Moolhuijzen P."/>
            <person name="Goolsby J.A."/>
            <person name="Tidwell J."/>
            <person name="Bellgard S.E."/>
            <person name="Bellgard M.I."/>
        </authorList>
    </citation>
    <scope>NUCLEOTIDE SEQUENCE</scope>
    <source>
        <tissue evidence="3">Shoot tissue taken approximately 20 cm above the soil surface</tissue>
    </source>
</reference>
<feature type="chain" id="PRO_5002046018" description="Secreted protein" evidence="2">
    <location>
        <begin position="26"/>
        <end position="99"/>
    </location>
</feature>
<reference evidence="3" key="1">
    <citation type="submission" date="2014-09" db="EMBL/GenBank/DDBJ databases">
        <authorList>
            <person name="Magalhaes I.L.F."/>
            <person name="Oliveira U."/>
            <person name="Santos F.R."/>
            <person name="Vidigal T.H.D.A."/>
            <person name="Brescovit A.D."/>
            <person name="Santos A.J."/>
        </authorList>
    </citation>
    <scope>NUCLEOTIDE SEQUENCE</scope>
    <source>
        <tissue evidence="3">Shoot tissue taken approximately 20 cm above the soil surface</tissue>
    </source>
</reference>
<protein>
    <recommendedName>
        <fullName evidence="4">Secreted protein</fullName>
    </recommendedName>
</protein>
<evidence type="ECO:0000313" key="3">
    <source>
        <dbReference type="EMBL" id="JAD70585.1"/>
    </source>
</evidence>